<dbReference type="PANTHER" id="PTHR17224:SF1">
    <property type="entry name" value="PEPTIDYL-TRNA HYDROLASE"/>
    <property type="match status" value="1"/>
</dbReference>
<feature type="binding site" evidence="7">
    <location>
        <position position="17"/>
    </location>
    <ligand>
        <name>tRNA</name>
        <dbReference type="ChEBI" id="CHEBI:17843"/>
    </ligand>
</feature>
<comment type="similarity">
    <text evidence="5 7">Belongs to the PTH family.</text>
</comment>
<keyword evidence="2 7" id="KW-0820">tRNA-binding</keyword>
<dbReference type="EC" id="3.1.1.29" evidence="1 7"/>
<feature type="active site" description="Proton acceptor" evidence="7">
    <location>
        <position position="22"/>
    </location>
</feature>
<keyword evidence="7" id="KW-0963">Cytoplasm</keyword>
<evidence type="ECO:0000313" key="9">
    <source>
        <dbReference type="Proteomes" id="UP000254123"/>
    </source>
</evidence>
<evidence type="ECO:0000256" key="1">
    <source>
        <dbReference type="ARBA" id="ARBA00013260"/>
    </source>
</evidence>
<dbReference type="InterPro" id="IPR036416">
    <property type="entry name" value="Pept_tRNA_hydro_sf"/>
</dbReference>
<proteinExistence type="inferred from homology"/>
<organism evidence="8 9">
    <name type="scientific">Psychrobacter phenylpyruvicus</name>
    <dbReference type="NCBI Taxonomy" id="29432"/>
    <lineage>
        <taxon>Bacteria</taxon>
        <taxon>Pseudomonadati</taxon>
        <taxon>Pseudomonadota</taxon>
        <taxon>Gammaproteobacteria</taxon>
        <taxon>Moraxellales</taxon>
        <taxon>Moraxellaceae</taxon>
        <taxon>Psychrobacter</taxon>
    </lineage>
</organism>
<dbReference type="PANTHER" id="PTHR17224">
    <property type="entry name" value="PEPTIDYL-TRNA HYDROLASE"/>
    <property type="match status" value="1"/>
</dbReference>
<dbReference type="NCBIfam" id="TIGR00447">
    <property type="entry name" value="pth"/>
    <property type="match status" value="1"/>
</dbReference>
<dbReference type="PROSITE" id="PS01196">
    <property type="entry name" value="PEPT_TRNA_HYDROL_2"/>
    <property type="match status" value="1"/>
</dbReference>
<feature type="binding site" evidence="7">
    <location>
        <position position="68"/>
    </location>
    <ligand>
        <name>tRNA</name>
        <dbReference type="ChEBI" id="CHEBI:17843"/>
    </ligand>
</feature>
<dbReference type="InterPro" id="IPR018171">
    <property type="entry name" value="Pept_tRNA_hydro_CS"/>
</dbReference>
<dbReference type="Pfam" id="PF01195">
    <property type="entry name" value="Pept_tRNA_hydro"/>
    <property type="match status" value="1"/>
</dbReference>
<keyword evidence="4 7" id="KW-0694">RNA-binding</keyword>
<dbReference type="Proteomes" id="UP000254123">
    <property type="component" value="Unassembled WGS sequence"/>
</dbReference>
<evidence type="ECO:0000256" key="7">
    <source>
        <dbReference type="HAMAP-Rule" id="MF_00083"/>
    </source>
</evidence>
<evidence type="ECO:0000256" key="6">
    <source>
        <dbReference type="ARBA" id="ARBA00050038"/>
    </source>
</evidence>
<evidence type="ECO:0000256" key="3">
    <source>
        <dbReference type="ARBA" id="ARBA00022801"/>
    </source>
</evidence>
<keyword evidence="3 7" id="KW-0378">Hydrolase</keyword>
<gene>
    <name evidence="7 8" type="primary">pth</name>
    <name evidence="8" type="ORF">NCTC10526_00143</name>
</gene>
<comment type="function">
    <text evidence="7">Hydrolyzes ribosome-free peptidyl-tRNAs (with 1 or more amino acids incorporated), which drop off the ribosome during protein synthesis, or as a result of ribosome stalling.</text>
</comment>
<dbReference type="SUPFAM" id="SSF53178">
    <property type="entry name" value="Peptidyl-tRNA hydrolase-like"/>
    <property type="match status" value="1"/>
</dbReference>
<dbReference type="GO" id="GO:0006515">
    <property type="term" value="P:protein quality control for misfolded or incompletely synthesized proteins"/>
    <property type="evidence" value="ECO:0007669"/>
    <property type="project" value="UniProtKB-UniRule"/>
</dbReference>
<feature type="binding site" evidence="7">
    <location>
        <position position="116"/>
    </location>
    <ligand>
        <name>tRNA</name>
        <dbReference type="ChEBI" id="CHEBI:17843"/>
    </ligand>
</feature>
<sequence>MSQLKLIVGLGNPGQQYVETRHNAGFWFVALIADQFNIELAADKKFHGLTGRGRIFDTDVRLLLPMTFMNKSGQSVAPMVKYYDIKPEELLIAHDELDIPAGSIKLKTGGGHGGHNGLRDITPHLGNDFHRLRIGIGHPGHKSKVSGHVLSKPSPDDQAAIEAALDAAMDSLQLMVSGDIEKARSQINGFKLPNG</sequence>
<dbReference type="InterPro" id="IPR001328">
    <property type="entry name" value="Pept_tRNA_hydro"/>
</dbReference>
<protein>
    <recommendedName>
        <fullName evidence="6 7">Peptidyl-tRNA hydrolase</fullName>
        <shortName evidence="7">Pth</shortName>
        <ecNumber evidence="1 7">3.1.1.29</ecNumber>
    </recommendedName>
</protein>
<comment type="subunit">
    <text evidence="7">Monomer.</text>
</comment>
<evidence type="ECO:0000313" key="8">
    <source>
        <dbReference type="EMBL" id="SUD89839.1"/>
    </source>
</evidence>
<dbReference type="GO" id="GO:0005737">
    <property type="term" value="C:cytoplasm"/>
    <property type="evidence" value="ECO:0007669"/>
    <property type="project" value="UniProtKB-SubCell"/>
</dbReference>
<evidence type="ECO:0000256" key="4">
    <source>
        <dbReference type="ARBA" id="ARBA00022884"/>
    </source>
</evidence>
<dbReference type="RefSeq" id="WP_028858626.1">
    <property type="nucleotide sequence ID" value="NZ_CAJHAQ010000001.1"/>
</dbReference>
<evidence type="ECO:0000256" key="2">
    <source>
        <dbReference type="ARBA" id="ARBA00022555"/>
    </source>
</evidence>
<dbReference type="GO" id="GO:0072344">
    <property type="term" value="P:rescue of stalled ribosome"/>
    <property type="evidence" value="ECO:0007669"/>
    <property type="project" value="UniProtKB-UniRule"/>
</dbReference>
<feature type="binding site" evidence="7">
    <location>
        <position position="70"/>
    </location>
    <ligand>
        <name>tRNA</name>
        <dbReference type="ChEBI" id="CHEBI:17843"/>
    </ligand>
</feature>
<accession>A0A379LGW2</accession>
<evidence type="ECO:0000256" key="5">
    <source>
        <dbReference type="ARBA" id="ARBA00038063"/>
    </source>
</evidence>
<dbReference type="EMBL" id="UGVC01000001">
    <property type="protein sequence ID" value="SUD89839.1"/>
    <property type="molecule type" value="Genomic_DNA"/>
</dbReference>
<reference evidence="8 9" key="1">
    <citation type="submission" date="2018-06" db="EMBL/GenBank/DDBJ databases">
        <authorList>
            <consortium name="Pathogen Informatics"/>
            <person name="Doyle S."/>
        </authorList>
    </citation>
    <scope>NUCLEOTIDE SEQUENCE [LARGE SCALE GENOMIC DNA]</scope>
    <source>
        <strain evidence="8 9">NCTC10526</strain>
    </source>
</reference>
<feature type="site" description="Discriminates between blocked and unblocked aminoacyl-tRNA" evidence="7">
    <location>
        <position position="12"/>
    </location>
</feature>
<dbReference type="GO" id="GO:0000049">
    <property type="term" value="F:tRNA binding"/>
    <property type="evidence" value="ECO:0007669"/>
    <property type="project" value="UniProtKB-UniRule"/>
</dbReference>
<comment type="catalytic activity">
    <reaction evidence="7">
        <text>an N-acyl-L-alpha-aminoacyl-tRNA + H2O = an N-acyl-L-amino acid + a tRNA + H(+)</text>
        <dbReference type="Rhea" id="RHEA:54448"/>
        <dbReference type="Rhea" id="RHEA-COMP:10123"/>
        <dbReference type="Rhea" id="RHEA-COMP:13883"/>
        <dbReference type="ChEBI" id="CHEBI:15377"/>
        <dbReference type="ChEBI" id="CHEBI:15378"/>
        <dbReference type="ChEBI" id="CHEBI:59874"/>
        <dbReference type="ChEBI" id="CHEBI:78442"/>
        <dbReference type="ChEBI" id="CHEBI:138191"/>
        <dbReference type="EC" id="3.1.1.29"/>
    </reaction>
</comment>
<comment type="subcellular location">
    <subcellularLocation>
        <location evidence="7">Cytoplasm</location>
    </subcellularLocation>
</comment>
<dbReference type="GO" id="GO:0004045">
    <property type="term" value="F:peptidyl-tRNA hydrolase activity"/>
    <property type="evidence" value="ECO:0007669"/>
    <property type="project" value="UniProtKB-UniRule"/>
</dbReference>
<dbReference type="Gene3D" id="3.40.50.1470">
    <property type="entry name" value="Peptidyl-tRNA hydrolase"/>
    <property type="match status" value="1"/>
</dbReference>
<name>A0A379LGW2_9GAMM</name>
<feature type="site" description="Stabilizes the basic form of H active site to accept a proton" evidence="7">
    <location>
        <position position="95"/>
    </location>
</feature>
<dbReference type="STRING" id="1123034.GCA_000685805_01042"/>
<dbReference type="AlphaFoldDB" id="A0A379LGW2"/>
<dbReference type="CDD" id="cd00462">
    <property type="entry name" value="PTH"/>
    <property type="match status" value="1"/>
</dbReference>
<dbReference type="HAMAP" id="MF_00083">
    <property type="entry name" value="Pept_tRNA_hydro_bact"/>
    <property type="match status" value="1"/>
</dbReference>
<comment type="function">
    <text evidence="7">Catalyzes the release of premature peptidyl moieties from peptidyl-tRNA molecules trapped in stalled 50S ribosomal subunits, and thus maintains levels of free tRNAs and 50S ribosomes.</text>
</comment>
<dbReference type="FunFam" id="3.40.50.1470:FF:000001">
    <property type="entry name" value="Peptidyl-tRNA hydrolase"/>
    <property type="match status" value="1"/>
</dbReference>
<keyword evidence="9" id="KW-1185">Reference proteome</keyword>